<comment type="caution">
    <text evidence="1">The sequence shown here is derived from an EMBL/GenBank/DDBJ whole genome shotgun (WGS) entry which is preliminary data.</text>
</comment>
<keyword evidence="2" id="KW-1185">Reference proteome</keyword>
<accession>A0ABP9VN92</accession>
<reference evidence="1 2" key="1">
    <citation type="submission" date="2024-02" db="EMBL/GenBank/DDBJ databases">
        <title>Rhodopirellula caenicola NBRC 110016.</title>
        <authorList>
            <person name="Ichikawa N."/>
            <person name="Katano-Makiyama Y."/>
            <person name="Hidaka K."/>
        </authorList>
    </citation>
    <scope>NUCLEOTIDE SEQUENCE [LARGE SCALE GENOMIC DNA]</scope>
    <source>
        <strain evidence="1 2">NBRC 110016</strain>
    </source>
</reference>
<name>A0ABP9VN92_9BACT</name>
<sequence>MPFSRPVPSEAEYIQRFLPHVRLEQVENLQFSYHGAVGGEFSIARFGVEEDTVSQLRVHAQREESIFLDAGDSGETLKKKIAMCTRGKTIPEWFDFPFGKKMVVFIDRGDGTDEHAAYSREWYIDEDRGIVYFVMTEG</sequence>
<organism evidence="1 2">
    <name type="scientific">Novipirellula caenicola</name>
    <dbReference type="NCBI Taxonomy" id="1536901"/>
    <lineage>
        <taxon>Bacteria</taxon>
        <taxon>Pseudomonadati</taxon>
        <taxon>Planctomycetota</taxon>
        <taxon>Planctomycetia</taxon>
        <taxon>Pirellulales</taxon>
        <taxon>Pirellulaceae</taxon>
        <taxon>Novipirellula</taxon>
    </lineage>
</organism>
<gene>
    <name evidence="1" type="ORF">Rcae01_00317</name>
</gene>
<evidence type="ECO:0000313" key="1">
    <source>
        <dbReference type="EMBL" id="GAA5504878.1"/>
    </source>
</evidence>
<proteinExistence type="predicted"/>
<dbReference type="Proteomes" id="UP001416858">
    <property type="component" value="Unassembled WGS sequence"/>
</dbReference>
<evidence type="ECO:0000313" key="2">
    <source>
        <dbReference type="Proteomes" id="UP001416858"/>
    </source>
</evidence>
<protein>
    <submittedName>
        <fullName evidence="1">Uncharacterized protein</fullName>
    </submittedName>
</protein>
<dbReference type="EMBL" id="BAABRO010000001">
    <property type="protein sequence ID" value="GAA5504878.1"/>
    <property type="molecule type" value="Genomic_DNA"/>
</dbReference>